<evidence type="ECO:0000313" key="2">
    <source>
        <dbReference type="EMBL" id="ETO05785.1"/>
    </source>
</evidence>
<protein>
    <submittedName>
        <fullName evidence="2">Uncharacterized protein</fullName>
    </submittedName>
</protein>
<gene>
    <name evidence="2" type="ORF">RFI_31616</name>
</gene>
<feature type="region of interest" description="Disordered" evidence="1">
    <location>
        <begin position="1"/>
        <end position="23"/>
    </location>
</feature>
<reference evidence="2 3" key="1">
    <citation type="journal article" date="2013" name="Curr. Biol.">
        <title>The Genome of the Foraminiferan Reticulomyxa filosa.</title>
        <authorList>
            <person name="Glockner G."/>
            <person name="Hulsmann N."/>
            <person name="Schleicher M."/>
            <person name="Noegel A.A."/>
            <person name="Eichinger L."/>
            <person name="Gallinger C."/>
            <person name="Pawlowski J."/>
            <person name="Sierra R."/>
            <person name="Euteneuer U."/>
            <person name="Pillet L."/>
            <person name="Moustafa A."/>
            <person name="Platzer M."/>
            <person name="Groth M."/>
            <person name="Szafranski K."/>
            <person name="Schliwa M."/>
        </authorList>
    </citation>
    <scope>NUCLEOTIDE SEQUENCE [LARGE SCALE GENOMIC DNA]</scope>
</reference>
<comment type="caution">
    <text evidence="2">The sequence shown here is derived from an EMBL/GenBank/DDBJ whole genome shotgun (WGS) entry which is preliminary data.</text>
</comment>
<dbReference type="AlphaFoldDB" id="X6LYH5"/>
<feature type="compositionally biased region" description="Basic and acidic residues" evidence="1">
    <location>
        <begin position="1"/>
        <end position="15"/>
    </location>
</feature>
<evidence type="ECO:0000313" key="3">
    <source>
        <dbReference type="Proteomes" id="UP000023152"/>
    </source>
</evidence>
<keyword evidence="3" id="KW-1185">Reference proteome</keyword>
<organism evidence="2 3">
    <name type="scientific">Reticulomyxa filosa</name>
    <dbReference type="NCBI Taxonomy" id="46433"/>
    <lineage>
        <taxon>Eukaryota</taxon>
        <taxon>Sar</taxon>
        <taxon>Rhizaria</taxon>
        <taxon>Retaria</taxon>
        <taxon>Foraminifera</taxon>
        <taxon>Monothalamids</taxon>
        <taxon>Reticulomyxidae</taxon>
        <taxon>Reticulomyxa</taxon>
    </lineage>
</organism>
<dbReference type="EMBL" id="ASPP01027775">
    <property type="protein sequence ID" value="ETO05785.1"/>
    <property type="molecule type" value="Genomic_DNA"/>
</dbReference>
<proteinExistence type="predicted"/>
<sequence>MWKKGLNEDKKEEKSSSQNEETGNGNDLLKDKLEYCISCVEWKKLLIKYRNNIKIFDNLWKFIQSTLATLNTAFVDSLTNGVSLRLENLRAFFYLEFPSSLDIPFELKENLVSREIEEMMIKTTEIGIKEKHFFSAKVEQALSKEANGSQHSFIQTYQTIVNNIITLGWIRVLLSLYENCYFHVVLFLFVCLYDTNIKIWNNNNQICKDKYFGQ</sequence>
<name>X6LYH5_RETFI</name>
<evidence type="ECO:0000256" key="1">
    <source>
        <dbReference type="SAM" id="MobiDB-lite"/>
    </source>
</evidence>
<accession>X6LYH5</accession>
<dbReference type="Proteomes" id="UP000023152">
    <property type="component" value="Unassembled WGS sequence"/>
</dbReference>